<evidence type="ECO:0000256" key="6">
    <source>
        <dbReference type="SAM" id="Phobius"/>
    </source>
</evidence>
<organism evidence="8 9">
    <name type="scientific">Hymenobacter guriensis</name>
    <dbReference type="NCBI Taxonomy" id="2793065"/>
    <lineage>
        <taxon>Bacteria</taxon>
        <taxon>Pseudomonadati</taxon>
        <taxon>Bacteroidota</taxon>
        <taxon>Cytophagia</taxon>
        <taxon>Cytophagales</taxon>
        <taxon>Hymenobacteraceae</taxon>
        <taxon>Hymenobacter</taxon>
    </lineage>
</organism>
<dbReference type="InterPro" id="IPR051449">
    <property type="entry name" value="ABC-2_transporter_component"/>
</dbReference>
<keyword evidence="9" id="KW-1185">Reference proteome</keyword>
<dbReference type="PANTHER" id="PTHR30294">
    <property type="entry name" value="MEMBRANE COMPONENT OF ABC TRANSPORTER YHHJ-RELATED"/>
    <property type="match status" value="1"/>
</dbReference>
<feature type="transmembrane region" description="Helical" evidence="6">
    <location>
        <begin position="21"/>
        <end position="42"/>
    </location>
</feature>
<evidence type="ECO:0000313" key="9">
    <source>
        <dbReference type="Proteomes" id="UP000601099"/>
    </source>
</evidence>
<dbReference type="EMBL" id="JADWYK010000001">
    <property type="protein sequence ID" value="MBG8552276.1"/>
    <property type="molecule type" value="Genomic_DNA"/>
</dbReference>
<dbReference type="InterPro" id="IPR013525">
    <property type="entry name" value="ABC2_TM"/>
</dbReference>
<evidence type="ECO:0000256" key="5">
    <source>
        <dbReference type="ARBA" id="ARBA00023136"/>
    </source>
</evidence>
<sequence>MSKIWLIAQREYLTRVRKKSFIIMSLLGPLITAAIFAVPVIIATMSDSGKVVAVADAGGLFTDKLPEAKDDISFTRVSADLPTAKAAFKKAKYDALLYVPKLDMANPNGFQVFSRKGLGMSLQRDIEQTVENAVEAQRLKKAGIDQALLNTMKADVDLQTISLSDDGERSSSTGVSTGVAYVCGFLIYMFIFIYGIQIMRGVMEEKTNRIVEVVISSVKPFELMMGKVLGIAGVGFTQLALWIVLSFGIMSAVTGSISPEKIAQKRVEQVNAAAGSTATVQAKETRKEGNEIIQALKSADINVALVAACFLFYFLGGYLFYGALFGAIGSAVDSETDTQQFMMPVTMPLVLTFVVSQAVLTTNPNGQVAVWMSMIPFTSPIAMMMRLPFGGVPMWQLAVSMLLLIAGFLGTIWLAGRIYRVGILMYGKKVTYGELSKWLFYKG</sequence>
<evidence type="ECO:0000259" key="7">
    <source>
        <dbReference type="Pfam" id="PF12698"/>
    </source>
</evidence>
<feature type="transmembrane region" description="Helical" evidence="6">
    <location>
        <begin position="301"/>
        <end position="321"/>
    </location>
</feature>
<comment type="caution">
    <text evidence="8">The sequence shown here is derived from an EMBL/GenBank/DDBJ whole genome shotgun (WGS) entry which is preliminary data.</text>
</comment>
<evidence type="ECO:0000256" key="1">
    <source>
        <dbReference type="ARBA" id="ARBA00004651"/>
    </source>
</evidence>
<dbReference type="SUPFAM" id="SSF53850">
    <property type="entry name" value="Periplasmic binding protein-like II"/>
    <property type="match status" value="1"/>
</dbReference>
<evidence type="ECO:0000313" key="8">
    <source>
        <dbReference type="EMBL" id="MBG8552276.1"/>
    </source>
</evidence>
<keyword evidence="3 6" id="KW-0812">Transmembrane</keyword>
<dbReference type="Pfam" id="PF12698">
    <property type="entry name" value="ABC2_membrane_3"/>
    <property type="match status" value="1"/>
</dbReference>
<feature type="transmembrane region" description="Helical" evidence="6">
    <location>
        <begin position="178"/>
        <end position="198"/>
    </location>
</feature>
<reference evidence="8 9" key="1">
    <citation type="submission" date="2020-11" db="EMBL/GenBank/DDBJ databases">
        <title>Hymenobacter sp.</title>
        <authorList>
            <person name="Kim M.K."/>
        </authorList>
    </citation>
    <scope>NUCLEOTIDE SEQUENCE [LARGE SCALE GENOMIC DNA]</scope>
    <source>
        <strain evidence="8 9">BT594</strain>
    </source>
</reference>
<dbReference type="RefSeq" id="WP_196953316.1">
    <property type="nucleotide sequence ID" value="NZ_JADWYK010000001.1"/>
</dbReference>
<feature type="domain" description="ABC-2 type transporter transmembrane" evidence="7">
    <location>
        <begin position="19"/>
        <end position="415"/>
    </location>
</feature>
<evidence type="ECO:0000256" key="3">
    <source>
        <dbReference type="ARBA" id="ARBA00022692"/>
    </source>
</evidence>
<keyword evidence="4 6" id="KW-1133">Transmembrane helix</keyword>
<feature type="transmembrane region" description="Helical" evidence="6">
    <location>
        <begin position="395"/>
        <end position="419"/>
    </location>
</feature>
<evidence type="ECO:0000256" key="4">
    <source>
        <dbReference type="ARBA" id="ARBA00022989"/>
    </source>
</evidence>
<keyword evidence="2" id="KW-1003">Cell membrane</keyword>
<evidence type="ECO:0000256" key="2">
    <source>
        <dbReference type="ARBA" id="ARBA00022475"/>
    </source>
</evidence>
<dbReference type="Proteomes" id="UP000601099">
    <property type="component" value="Unassembled WGS sequence"/>
</dbReference>
<keyword evidence="5 6" id="KW-0472">Membrane</keyword>
<name>A0ABS0KWT5_9BACT</name>
<dbReference type="Gene3D" id="3.40.190.10">
    <property type="entry name" value="Periplasmic binding protein-like II"/>
    <property type="match status" value="1"/>
</dbReference>
<comment type="subcellular location">
    <subcellularLocation>
        <location evidence="1">Cell membrane</location>
        <topology evidence="1">Multi-pass membrane protein</topology>
    </subcellularLocation>
</comment>
<dbReference type="PANTHER" id="PTHR30294:SF29">
    <property type="entry name" value="MULTIDRUG ABC TRANSPORTER PERMEASE YBHS-RELATED"/>
    <property type="match status" value="1"/>
</dbReference>
<feature type="transmembrane region" description="Helical" evidence="6">
    <location>
        <begin position="239"/>
        <end position="257"/>
    </location>
</feature>
<protein>
    <submittedName>
        <fullName evidence="8">ABC transporter permease</fullName>
    </submittedName>
</protein>
<gene>
    <name evidence="8" type="ORF">I5L79_01890</name>
</gene>
<feature type="transmembrane region" description="Helical" evidence="6">
    <location>
        <begin position="341"/>
        <end position="361"/>
    </location>
</feature>
<proteinExistence type="predicted"/>
<accession>A0ABS0KWT5</accession>